<dbReference type="SUPFAM" id="SSF57667">
    <property type="entry name" value="beta-beta-alpha zinc fingers"/>
    <property type="match status" value="3"/>
</dbReference>
<keyword evidence="4" id="KW-0479">Metal-binding</keyword>
<dbReference type="GO" id="GO:0003677">
    <property type="term" value="F:DNA binding"/>
    <property type="evidence" value="ECO:0007669"/>
    <property type="project" value="UniProtKB-KW"/>
</dbReference>
<keyword evidence="5" id="KW-0677">Repeat</keyword>
<evidence type="ECO:0000256" key="7">
    <source>
        <dbReference type="ARBA" id="ARBA00022833"/>
    </source>
</evidence>
<dbReference type="GO" id="GO:0008270">
    <property type="term" value="F:zinc ion binding"/>
    <property type="evidence" value="ECO:0007669"/>
    <property type="project" value="UniProtKB-KW"/>
</dbReference>
<organism evidence="18 19">
    <name type="scientific">Artemia franciscana</name>
    <name type="common">Brine shrimp</name>
    <name type="synonym">Artemia sanfranciscana</name>
    <dbReference type="NCBI Taxonomy" id="6661"/>
    <lineage>
        <taxon>Eukaryota</taxon>
        <taxon>Metazoa</taxon>
        <taxon>Ecdysozoa</taxon>
        <taxon>Arthropoda</taxon>
        <taxon>Crustacea</taxon>
        <taxon>Branchiopoda</taxon>
        <taxon>Anostraca</taxon>
        <taxon>Artemiidae</taxon>
        <taxon>Artemia</taxon>
    </lineage>
</organism>
<feature type="domain" description="C2H2-type" evidence="17">
    <location>
        <begin position="431"/>
        <end position="458"/>
    </location>
</feature>
<keyword evidence="8" id="KW-0805">Transcription regulation</keyword>
<dbReference type="Gene3D" id="3.30.710.10">
    <property type="entry name" value="Potassium Channel Kv1.1, Chain A"/>
    <property type="match status" value="1"/>
</dbReference>
<comment type="subcellular location">
    <subcellularLocation>
        <location evidence="1">Nucleus</location>
    </subcellularLocation>
</comment>
<keyword evidence="3" id="KW-0302">Gap protein</keyword>
<evidence type="ECO:0000256" key="6">
    <source>
        <dbReference type="ARBA" id="ARBA00022771"/>
    </source>
</evidence>
<evidence type="ECO:0000256" key="13">
    <source>
        <dbReference type="ARBA" id="ARBA00053345"/>
    </source>
</evidence>
<proteinExistence type="inferred from homology"/>
<evidence type="ECO:0000259" key="16">
    <source>
        <dbReference type="PROSITE" id="PS50097"/>
    </source>
</evidence>
<evidence type="ECO:0000313" key="18">
    <source>
        <dbReference type="EMBL" id="KAK2709824.1"/>
    </source>
</evidence>
<dbReference type="SUPFAM" id="SSF54695">
    <property type="entry name" value="POZ domain"/>
    <property type="match status" value="1"/>
</dbReference>
<evidence type="ECO:0000256" key="1">
    <source>
        <dbReference type="ARBA" id="ARBA00004123"/>
    </source>
</evidence>
<evidence type="ECO:0000256" key="8">
    <source>
        <dbReference type="ARBA" id="ARBA00023015"/>
    </source>
</evidence>
<dbReference type="InterPro" id="IPR013087">
    <property type="entry name" value="Znf_C2H2_type"/>
</dbReference>
<accession>A0AA88HML5</accession>
<evidence type="ECO:0000256" key="14">
    <source>
        <dbReference type="PROSITE-ProRule" id="PRU00042"/>
    </source>
</evidence>
<keyword evidence="6 14" id="KW-0863">Zinc-finger</keyword>
<comment type="caution">
    <text evidence="18">The sequence shown here is derived from an EMBL/GenBank/DDBJ whole genome shotgun (WGS) entry which is preliminary data.</text>
</comment>
<dbReference type="FunFam" id="3.30.160.60:FF:000130">
    <property type="entry name" value="Spalt-like transcription factor 4"/>
    <property type="match status" value="1"/>
</dbReference>
<sequence>MCLCHSRIYLTISKMDQKEFCLKWNSYLDVFHEAFLHILDSEHFTDVTLSCESQSINCHRLVLSSCSSYFATLLLGISHSHPIIILNDVNFHDLKALVKFMYTGELTVPQAQISSLIKVAEILKVKGLTYPDETDNQLRKHSYPSQMTQPAVKGKRVDRTSENSFLAESSSSNLGPPVVDTSNDNLAKYPAETSSFVGETGISQVKDEFGVGICKGRNNNSCQFEDDGQNFDYGSEKGIENWTFERTARKPNTSLYVSEVEETLPGFSEDIFGRKYPILSPKHEDVPLVLSSGVSQQPSGSFKLSELESNISEDERAADTSSSNTNAFTEASNSNIGLLSKKYRKNFECNICNKRFPFHSQMERHRRVHTGNKPFKCDLCQKSYSRAFSLHIHQRLHTGEKPFRCDVCQKSFSESGSLVSHRRVHTGEKPFKCNVCQKNFSRSGNLNAHQRLHTGEKPYKCDLCEKKFSLKSNLKCHITTHSREKHASL</sequence>
<dbReference type="GO" id="GO:0035282">
    <property type="term" value="P:segmentation"/>
    <property type="evidence" value="ECO:0007669"/>
    <property type="project" value="UniProtKB-KW"/>
</dbReference>
<keyword evidence="11" id="KW-0539">Nucleus</keyword>
<evidence type="ECO:0000256" key="10">
    <source>
        <dbReference type="ARBA" id="ARBA00023163"/>
    </source>
</evidence>
<dbReference type="PROSITE" id="PS00028">
    <property type="entry name" value="ZINC_FINGER_C2H2_1"/>
    <property type="match status" value="5"/>
</dbReference>
<evidence type="ECO:0000256" key="9">
    <source>
        <dbReference type="ARBA" id="ARBA00023125"/>
    </source>
</evidence>
<feature type="domain" description="BTB" evidence="16">
    <location>
        <begin position="45"/>
        <end position="110"/>
    </location>
</feature>
<dbReference type="InterPro" id="IPR000210">
    <property type="entry name" value="BTB/POZ_dom"/>
</dbReference>
<comment type="function">
    <text evidence="13">Krueppel is a gap class segmentation protein.</text>
</comment>
<evidence type="ECO:0000256" key="12">
    <source>
        <dbReference type="ARBA" id="ARBA00023843"/>
    </source>
</evidence>
<dbReference type="PANTHER" id="PTHR24394:SF29">
    <property type="entry name" value="MYONEURIN"/>
    <property type="match status" value="1"/>
</dbReference>
<evidence type="ECO:0000256" key="5">
    <source>
        <dbReference type="ARBA" id="ARBA00022737"/>
    </source>
</evidence>
<keyword evidence="7" id="KW-0862">Zinc</keyword>
<dbReference type="SMART" id="SM00355">
    <property type="entry name" value="ZnF_C2H2"/>
    <property type="match status" value="5"/>
</dbReference>
<comment type="similarity">
    <text evidence="2">Belongs to the krueppel C2H2-type zinc-finger protein family.</text>
</comment>
<dbReference type="InterPro" id="IPR036236">
    <property type="entry name" value="Znf_C2H2_sf"/>
</dbReference>
<evidence type="ECO:0000256" key="11">
    <source>
        <dbReference type="ARBA" id="ARBA00023242"/>
    </source>
</evidence>
<dbReference type="FunFam" id="3.30.160.60:FF:000557">
    <property type="entry name" value="zinc finger and SCAN domain-containing protein 29"/>
    <property type="match status" value="1"/>
</dbReference>
<dbReference type="Pfam" id="PF00651">
    <property type="entry name" value="BTB"/>
    <property type="match status" value="1"/>
</dbReference>
<dbReference type="Gene3D" id="3.30.160.60">
    <property type="entry name" value="Classic Zinc Finger"/>
    <property type="match status" value="5"/>
</dbReference>
<feature type="domain" description="C2H2-type" evidence="17">
    <location>
        <begin position="459"/>
        <end position="486"/>
    </location>
</feature>
<keyword evidence="9" id="KW-0238">DNA-binding</keyword>
<dbReference type="PROSITE" id="PS50157">
    <property type="entry name" value="ZINC_FINGER_C2H2_2"/>
    <property type="match status" value="5"/>
</dbReference>
<keyword evidence="10" id="KW-0804">Transcription</keyword>
<feature type="domain" description="C2H2-type" evidence="17">
    <location>
        <begin position="375"/>
        <end position="402"/>
    </location>
</feature>
<dbReference type="FunFam" id="3.30.160.60:FF:002343">
    <property type="entry name" value="Zinc finger protein 33A"/>
    <property type="match status" value="1"/>
</dbReference>
<dbReference type="Proteomes" id="UP001187531">
    <property type="component" value="Unassembled WGS sequence"/>
</dbReference>
<feature type="compositionally biased region" description="Low complexity" evidence="15">
    <location>
        <begin position="162"/>
        <end position="174"/>
    </location>
</feature>
<dbReference type="SMART" id="SM00225">
    <property type="entry name" value="BTB"/>
    <property type="match status" value="1"/>
</dbReference>
<feature type="region of interest" description="Disordered" evidence="15">
    <location>
        <begin position="145"/>
        <end position="178"/>
    </location>
</feature>
<evidence type="ECO:0000313" key="19">
    <source>
        <dbReference type="Proteomes" id="UP001187531"/>
    </source>
</evidence>
<dbReference type="PROSITE" id="PS50097">
    <property type="entry name" value="BTB"/>
    <property type="match status" value="1"/>
</dbReference>
<keyword evidence="3" id="KW-0217">Developmental protein</keyword>
<dbReference type="InterPro" id="IPR011333">
    <property type="entry name" value="SKP1/BTB/POZ_sf"/>
</dbReference>
<dbReference type="FunFam" id="3.30.160.60:FF:000145">
    <property type="entry name" value="Zinc finger protein 574"/>
    <property type="match status" value="1"/>
</dbReference>
<dbReference type="GO" id="GO:0005634">
    <property type="term" value="C:nucleus"/>
    <property type="evidence" value="ECO:0007669"/>
    <property type="project" value="UniProtKB-SubCell"/>
</dbReference>
<reference evidence="18" key="1">
    <citation type="submission" date="2023-07" db="EMBL/GenBank/DDBJ databases">
        <title>Chromosome-level genome assembly of Artemia franciscana.</title>
        <authorList>
            <person name="Jo E."/>
        </authorList>
    </citation>
    <scope>NUCLEOTIDE SEQUENCE</scope>
    <source>
        <tissue evidence="18">Whole body</tissue>
    </source>
</reference>
<feature type="domain" description="C2H2-type" evidence="17">
    <location>
        <begin position="347"/>
        <end position="374"/>
    </location>
</feature>
<dbReference type="EMBL" id="JAVRJZ010000017">
    <property type="protein sequence ID" value="KAK2709824.1"/>
    <property type="molecule type" value="Genomic_DNA"/>
</dbReference>
<evidence type="ECO:0000256" key="3">
    <source>
        <dbReference type="ARBA" id="ARBA00022492"/>
    </source>
</evidence>
<evidence type="ECO:0000256" key="2">
    <source>
        <dbReference type="ARBA" id="ARBA00006991"/>
    </source>
</evidence>
<dbReference type="Pfam" id="PF00096">
    <property type="entry name" value="zf-C2H2"/>
    <property type="match status" value="4"/>
</dbReference>
<keyword evidence="19" id="KW-1185">Reference proteome</keyword>
<dbReference type="AlphaFoldDB" id="A0AA88HML5"/>
<evidence type="ECO:0000259" key="17">
    <source>
        <dbReference type="PROSITE" id="PS50157"/>
    </source>
</evidence>
<dbReference type="PANTHER" id="PTHR24394">
    <property type="entry name" value="ZINC FINGER PROTEIN"/>
    <property type="match status" value="1"/>
</dbReference>
<gene>
    <name evidence="18" type="ORF">QYM36_013483</name>
</gene>
<dbReference type="CDD" id="cd18315">
    <property type="entry name" value="BTB_POZ_BAB-like"/>
    <property type="match status" value="1"/>
</dbReference>
<dbReference type="GO" id="GO:0006355">
    <property type="term" value="P:regulation of DNA-templated transcription"/>
    <property type="evidence" value="ECO:0007669"/>
    <property type="project" value="UniProtKB-ARBA"/>
</dbReference>
<feature type="domain" description="C2H2-type" evidence="17">
    <location>
        <begin position="403"/>
        <end position="430"/>
    </location>
</feature>
<dbReference type="FunFam" id="3.30.160.60:FF:001954">
    <property type="entry name" value="Zinc finger protein 787"/>
    <property type="match status" value="1"/>
</dbReference>
<evidence type="ECO:0000256" key="4">
    <source>
        <dbReference type="ARBA" id="ARBA00022723"/>
    </source>
</evidence>
<protein>
    <recommendedName>
        <fullName evidence="12">Protein krueppel</fullName>
    </recommendedName>
</protein>
<name>A0AA88HML5_ARTSF</name>
<evidence type="ECO:0000256" key="15">
    <source>
        <dbReference type="SAM" id="MobiDB-lite"/>
    </source>
</evidence>